<dbReference type="GO" id="GO:0005737">
    <property type="term" value="C:cytoplasm"/>
    <property type="evidence" value="ECO:0007669"/>
    <property type="project" value="InterPro"/>
</dbReference>
<sequence length="180" mass="20215">MSEQDTALFVGDPRALLKWHRTEIAVAVTDLFPLLHGMMDRDLVTEDRFQEIQQAAEGVGSQKASHTLLTWLLSRDVRTIQRFWSLLSSEYILSSYPRLSGLRSALKSVTESLAHRKARRSPPSSKSIHQQKTQAKRKAGGDKDNGSVTHSSCTGKVIFKVNYGVNICTRTREYPVVSSR</sequence>
<feature type="domain" description="HSR" evidence="2">
    <location>
        <begin position="1"/>
        <end position="111"/>
    </location>
</feature>
<dbReference type="GO" id="GO:0000981">
    <property type="term" value="F:DNA-binding transcription factor activity, RNA polymerase II-specific"/>
    <property type="evidence" value="ECO:0007669"/>
    <property type="project" value="TreeGrafter"/>
</dbReference>
<dbReference type="AlphaFoldDB" id="A0A8C5M8G2"/>
<reference evidence="3" key="1">
    <citation type="submission" date="2025-08" db="UniProtKB">
        <authorList>
            <consortium name="Ensembl"/>
        </authorList>
    </citation>
    <scope>IDENTIFICATION</scope>
</reference>
<dbReference type="InterPro" id="IPR008087">
    <property type="entry name" value="AIRE"/>
</dbReference>
<reference evidence="3" key="2">
    <citation type="submission" date="2025-09" db="UniProtKB">
        <authorList>
            <consortium name="Ensembl"/>
        </authorList>
    </citation>
    <scope>IDENTIFICATION</scope>
</reference>
<organism evidence="3 4">
    <name type="scientific">Leptobrachium leishanense</name>
    <name type="common">Leishan spiny toad</name>
    <dbReference type="NCBI Taxonomy" id="445787"/>
    <lineage>
        <taxon>Eukaryota</taxon>
        <taxon>Metazoa</taxon>
        <taxon>Chordata</taxon>
        <taxon>Craniata</taxon>
        <taxon>Vertebrata</taxon>
        <taxon>Euteleostomi</taxon>
        <taxon>Amphibia</taxon>
        <taxon>Batrachia</taxon>
        <taxon>Anura</taxon>
        <taxon>Pelobatoidea</taxon>
        <taxon>Megophryidae</taxon>
        <taxon>Leptobrachium</taxon>
    </lineage>
</organism>
<dbReference type="GeneTree" id="ENSGT00940000161104"/>
<dbReference type="Proteomes" id="UP000694569">
    <property type="component" value="Unplaced"/>
</dbReference>
<evidence type="ECO:0000313" key="3">
    <source>
        <dbReference type="Ensembl" id="ENSLLEP00000008293.1"/>
    </source>
</evidence>
<dbReference type="Ensembl" id="ENSLLET00000008624.1">
    <property type="protein sequence ID" value="ENSLLEP00000008293.1"/>
    <property type="gene ID" value="ENSLLEG00000005267.1"/>
</dbReference>
<dbReference type="GO" id="GO:0045182">
    <property type="term" value="F:translation regulator activity"/>
    <property type="evidence" value="ECO:0007669"/>
    <property type="project" value="InterPro"/>
</dbReference>
<accession>A0A8C5M8G2</accession>
<dbReference type="InterPro" id="IPR043563">
    <property type="entry name" value="Sp110/Sp140/Sp140L-like"/>
</dbReference>
<dbReference type="OrthoDB" id="9893097at2759"/>
<protein>
    <recommendedName>
        <fullName evidence="2">HSR domain-containing protein</fullName>
    </recommendedName>
</protein>
<name>A0A8C5M8G2_9ANUR</name>
<dbReference type="PANTHER" id="PTHR46386">
    <property type="entry name" value="NUCLEAR BODY PROTEIN SP140"/>
    <property type="match status" value="1"/>
</dbReference>
<dbReference type="PANTHER" id="PTHR46386:SF11">
    <property type="entry name" value="AUTOIMMUNE REGULATOR"/>
    <property type="match status" value="1"/>
</dbReference>
<feature type="region of interest" description="Disordered" evidence="1">
    <location>
        <begin position="113"/>
        <end position="149"/>
    </location>
</feature>
<evidence type="ECO:0000313" key="4">
    <source>
        <dbReference type="Proteomes" id="UP000694569"/>
    </source>
</evidence>
<dbReference type="PRINTS" id="PR01711">
    <property type="entry name" value="AIREGULATOR"/>
</dbReference>
<evidence type="ECO:0000259" key="2">
    <source>
        <dbReference type="PROSITE" id="PS51414"/>
    </source>
</evidence>
<proteinExistence type="predicted"/>
<dbReference type="PROSITE" id="PS51414">
    <property type="entry name" value="HSR"/>
    <property type="match status" value="1"/>
</dbReference>
<evidence type="ECO:0000256" key="1">
    <source>
        <dbReference type="SAM" id="MobiDB-lite"/>
    </source>
</evidence>
<dbReference type="GO" id="GO:0005634">
    <property type="term" value="C:nucleus"/>
    <property type="evidence" value="ECO:0007669"/>
    <property type="project" value="InterPro"/>
</dbReference>
<dbReference type="GO" id="GO:0006959">
    <property type="term" value="P:humoral immune response"/>
    <property type="evidence" value="ECO:0007669"/>
    <property type="project" value="InterPro"/>
</dbReference>
<dbReference type="Pfam" id="PF03172">
    <property type="entry name" value="HSR"/>
    <property type="match status" value="1"/>
</dbReference>
<dbReference type="InterPro" id="IPR004865">
    <property type="entry name" value="HSR_dom"/>
</dbReference>
<keyword evidence="4" id="KW-1185">Reference proteome</keyword>
<dbReference type="GO" id="GO:0003677">
    <property type="term" value="F:DNA binding"/>
    <property type="evidence" value="ECO:0007669"/>
    <property type="project" value="InterPro"/>
</dbReference>